<reference evidence="2 3" key="1">
    <citation type="journal article" date="2019" name="Int. J. Syst. Evol. Microbiol.">
        <title>The Global Catalogue of Microorganisms (GCM) 10K type strain sequencing project: providing services to taxonomists for standard genome sequencing and annotation.</title>
        <authorList>
            <consortium name="The Broad Institute Genomics Platform"/>
            <consortium name="The Broad Institute Genome Sequencing Center for Infectious Disease"/>
            <person name="Wu L."/>
            <person name="Ma J."/>
        </authorList>
    </citation>
    <scope>NUCLEOTIDE SEQUENCE [LARGE SCALE GENOMIC DNA]</scope>
    <source>
        <strain evidence="2 3">Y73</strain>
    </source>
</reference>
<keyword evidence="3" id="KW-1185">Reference proteome</keyword>
<dbReference type="RefSeq" id="WP_379764864.1">
    <property type="nucleotide sequence ID" value="NZ_JBHSXI010000001.1"/>
</dbReference>
<evidence type="ECO:0000313" key="2">
    <source>
        <dbReference type="EMBL" id="MFC6888143.1"/>
    </source>
</evidence>
<dbReference type="Proteomes" id="UP001596333">
    <property type="component" value="Unassembled WGS sequence"/>
</dbReference>
<gene>
    <name evidence="2" type="ORF">ACFQEY_03600</name>
</gene>
<sequence length="43" mass="4682">MEFDGEFELGGVIEAAGAVARPEPKTTPLPTARVSPYDRPPRR</sequence>
<dbReference type="EMBL" id="JBHSXI010000001">
    <property type="protein sequence ID" value="MFC6888143.1"/>
    <property type="molecule type" value="Genomic_DNA"/>
</dbReference>
<proteinExistence type="predicted"/>
<protein>
    <submittedName>
        <fullName evidence="2">Uncharacterized protein</fullName>
    </submittedName>
</protein>
<evidence type="ECO:0000313" key="3">
    <source>
        <dbReference type="Proteomes" id="UP001596333"/>
    </source>
</evidence>
<name>A0ABD5UG61_9EURY</name>
<organism evidence="2 3">
    <name type="scientific">Halorubrum trueperi</name>
    <dbReference type="NCBI Taxonomy" id="2004704"/>
    <lineage>
        <taxon>Archaea</taxon>
        <taxon>Methanobacteriati</taxon>
        <taxon>Methanobacteriota</taxon>
        <taxon>Stenosarchaea group</taxon>
        <taxon>Halobacteria</taxon>
        <taxon>Halobacteriales</taxon>
        <taxon>Haloferacaceae</taxon>
        <taxon>Halorubrum</taxon>
    </lineage>
</organism>
<evidence type="ECO:0000256" key="1">
    <source>
        <dbReference type="SAM" id="MobiDB-lite"/>
    </source>
</evidence>
<dbReference type="AlphaFoldDB" id="A0ABD5UG61"/>
<feature type="region of interest" description="Disordered" evidence="1">
    <location>
        <begin position="17"/>
        <end position="43"/>
    </location>
</feature>
<accession>A0ABD5UG61</accession>
<comment type="caution">
    <text evidence="2">The sequence shown here is derived from an EMBL/GenBank/DDBJ whole genome shotgun (WGS) entry which is preliminary data.</text>
</comment>